<dbReference type="Pfam" id="PF08281">
    <property type="entry name" value="Sigma70_r4_2"/>
    <property type="match status" value="1"/>
</dbReference>
<evidence type="ECO:0000259" key="7">
    <source>
        <dbReference type="Pfam" id="PF08281"/>
    </source>
</evidence>
<keyword evidence="4" id="KW-0804">Transcription</keyword>
<evidence type="ECO:0000256" key="3">
    <source>
        <dbReference type="ARBA" id="ARBA00023082"/>
    </source>
</evidence>
<dbReference type="PANTHER" id="PTHR43133:SF25">
    <property type="entry name" value="RNA POLYMERASE SIGMA FACTOR RFAY-RELATED"/>
    <property type="match status" value="1"/>
</dbReference>
<evidence type="ECO:0000256" key="4">
    <source>
        <dbReference type="ARBA" id="ARBA00023163"/>
    </source>
</evidence>
<accession>A0ABV3G816</accession>
<dbReference type="Gene3D" id="1.10.10.10">
    <property type="entry name" value="Winged helix-like DNA-binding domain superfamily/Winged helix DNA-binding domain"/>
    <property type="match status" value="1"/>
</dbReference>
<dbReference type="InterPro" id="IPR039425">
    <property type="entry name" value="RNA_pol_sigma-70-like"/>
</dbReference>
<comment type="caution">
    <text evidence="8">The sequence shown here is derived from an EMBL/GenBank/DDBJ whole genome shotgun (WGS) entry which is preliminary data.</text>
</comment>
<feature type="region of interest" description="Disordered" evidence="5">
    <location>
        <begin position="170"/>
        <end position="201"/>
    </location>
</feature>
<name>A0ABV3G816_MICGL</name>
<reference evidence="8 9" key="1">
    <citation type="submission" date="2024-06" db="EMBL/GenBank/DDBJ databases">
        <title>The Natural Products Discovery Center: Release of the First 8490 Sequenced Strains for Exploring Actinobacteria Biosynthetic Diversity.</title>
        <authorList>
            <person name="Kalkreuter E."/>
            <person name="Kautsar S.A."/>
            <person name="Yang D."/>
            <person name="Bader C.D."/>
            <person name="Teijaro C.N."/>
            <person name="Fluegel L."/>
            <person name="Davis C.M."/>
            <person name="Simpson J.R."/>
            <person name="Lauterbach L."/>
            <person name="Steele A.D."/>
            <person name="Gui C."/>
            <person name="Meng S."/>
            <person name="Li G."/>
            <person name="Viehrig K."/>
            <person name="Ye F."/>
            <person name="Su P."/>
            <person name="Kiefer A.F."/>
            <person name="Nichols A."/>
            <person name="Cepeda A.J."/>
            <person name="Yan W."/>
            <person name="Fan B."/>
            <person name="Jiang Y."/>
            <person name="Adhikari A."/>
            <person name="Zheng C.-J."/>
            <person name="Schuster L."/>
            <person name="Cowan T.M."/>
            <person name="Smanski M.J."/>
            <person name="Chevrette M.G."/>
            <person name="De Carvalho L.P.S."/>
            <person name="Shen B."/>
        </authorList>
    </citation>
    <scope>NUCLEOTIDE SEQUENCE [LARGE SCALE GENOMIC DNA]</scope>
    <source>
        <strain evidence="8 9">NPDC050100</strain>
    </source>
</reference>
<dbReference type="NCBIfam" id="TIGR02937">
    <property type="entry name" value="sigma70-ECF"/>
    <property type="match status" value="1"/>
</dbReference>
<evidence type="ECO:0000256" key="1">
    <source>
        <dbReference type="ARBA" id="ARBA00010641"/>
    </source>
</evidence>
<dbReference type="SUPFAM" id="SSF88946">
    <property type="entry name" value="Sigma2 domain of RNA polymerase sigma factors"/>
    <property type="match status" value="1"/>
</dbReference>
<dbReference type="Proteomes" id="UP001551675">
    <property type="component" value="Unassembled WGS sequence"/>
</dbReference>
<dbReference type="InterPro" id="IPR013324">
    <property type="entry name" value="RNA_pol_sigma_r3/r4-like"/>
</dbReference>
<dbReference type="SUPFAM" id="SSF88659">
    <property type="entry name" value="Sigma3 and sigma4 domains of RNA polymerase sigma factors"/>
    <property type="match status" value="1"/>
</dbReference>
<protein>
    <submittedName>
        <fullName evidence="8">Sigma-70 family RNA polymerase sigma factor</fullName>
    </submittedName>
</protein>
<keyword evidence="9" id="KW-1185">Reference proteome</keyword>
<dbReference type="EMBL" id="JBFALK010000002">
    <property type="protein sequence ID" value="MEV0967775.1"/>
    <property type="molecule type" value="Genomic_DNA"/>
</dbReference>
<dbReference type="Gene3D" id="1.10.1740.10">
    <property type="match status" value="1"/>
</dbReference>
<dbReference type="InterPro" id="IPR007627">
    <property type="entry name" value="RNA_pol_sigma70_r2"/>
</dbReference>
<dbReference type="Pfam" id="PF04542">
    <property type="entry name" value="Sigma70_r2"/>
    <property type="match status" value="1"/>
</dbReference>
<dbReference type="PANTHER" id="PTHR43133">
    <property type="entry name" value="RNA POLYMERASE ECF-TYPE SIGMA FACTO"/>
    <property type="match status" value="1"/>
</dbReference>
<dbReference type="RefSeq" id="WP_358129769.1">
    <property type="nucleotide sequence ID" value="NZ_JBFALK010000002.1"/>
</dbReference>
<sequence length="201" mass="22418">MGPPDTRRHRFEEIYRTSHDAVLAYLLRRTENGHDAADVLAETFLVAWRRLDDVPDGDRARPWLFGVARRALANLHRGARRRTALSDRLRGELAHAHRHTERAADQAAVAAAFRSLPEQDREVLALAGWEGLDFGEIAVVLGCSRNAVRIRMYRARRRFARELSALGALGGREKEGEHEEEGERLKEGDGRAAPASKGGAA</sequence>
<keyword evidence="3" id="KW-0731">Sigma factor</keyword>
<gene>
    <name evidence="8" type="ORF">AB0I59_04000</name>
</gene>
<feature type="compositionally biased region" description="Basic and acidic residues" evidence="5">
    <location>
        <begin position="171"/>
        <end position="190"/>
    </location>
</feature>
<dbReference type="InterPro" id="IPR014284">
    <property type="entry name" value="RNA_pol_sigma-70_dom"/>
</dbReference>
<dbReference type="InterPro" id="IPR036388">
    <property type="entry name" value="WH-like_DNA-bd_sf"/>
</dbReference>
<feature type="domain" description="RNA polymerase sigma-70 region 2" evidence="6">
    <location>
        <begin position="15"/>
        <end position="82"/>
    </location>
</feature>
<evidence type="ECO:0000313" key="9">
    <source>
        <dbReference type="Proteomes" id="UP001551675"/>
    </source>
</evidence>
<dbReference type="InterPro" id="IPR013325">
    <property type="entry name" value="RNA_pol_sigma_r2"/>
</dbReference>
<dbReference type="InterPro" id="IPR013249">
    <property type="entry name" value="RNA_pol_sigma70_r4_t2"/>
</dbReference>
<evidence type="ECO:0000259" key="6">
    <source>
        <dbReference type="Pfam" id="PF04542"/>
    </source>
</evidence>
<evidence type="ECO:0000256" key="5">
    <source>
        <dbReference type="SAM" id="MobiDB-lite"/>
    </source>
</evidence>
<organism evidence="8 9">
    <name type="scientific">Microtetraspora glauca</name>
    <dbReference type="NCBI Taxonomy" id="1996"/>
    <lineage>
        <taxon>Bacteria</taxon>
        <taxon>Bacillati</taxon>
        <taxon>Actinomycetota</taxon>
        <taxon>Actinomycetes</taxon>
        <taxon>Streptosporangiales</taxon>
        <taxon>Streptosporangiaceae</taxon>
        <taxon>Microtetraspora</taxon>
    </lineage>
</organism>
<keyword evidence="2" id="KW-0805">Transcription regulation</keyword>
<comment type="similarity">
    <text evidence="1">Belongs to the sigma-70 factor family. ECF subfamily.</text>
</comment>
<feature type="domain" description="RNA polymerase sigma factor 70 region 4 type 2" evidence="7">
    <location>
        <begin position="108"/>
        <end position="158"/>
    </location>
</feature>
<proteinExistence type="inferred from homology"/>
<evidence type="ECO:0000256" key="2">
    <source>
        <dbReference type="ARBA" id="ARBA00023015"/>
    </source>
</evidence>
<evidence type="ECO:0000313" key="8">
    <source>
        <dbReference type="EMBL" id="MEV0967775.1"/>
    </source>
</evidence>